<proteinExistence type="inferred from homology"/>
<dbReference type="Proteomes" id="UP000029964">
    <property type="component" value="Unassembled WGS sequence"/>
</dbReference>
<evidence type="ECO:0000256" key="3">
    <source>
        <dbReference type="ARBA" id="ARBA00022989"/>
    </source>
</evidence>
<evidence type="ECO:0000259" key="8">
    <source>
        <dbReference type="Pfam" id="PF20684"/>
    </source>
</evidence>
<dbReference type="EMBL" id="JPKY01000013">
    <property type="protein sequence ID" value="KFH47047.1"/>
    <property type="molecule type" value="Genomic_DNA"/>
</dbReference>
<sequence>MYTVQDYITEEWARCGVATAVVMLRAGVRLKVVESVTDIPDEMIPGIVESSKISFFSWTMYVCMIFAYKGTLLSLFGKITTGISSQRRVVGLAVAFTILCFCVSVLIHLTDLVIMIIPMPMLWSLNIDVRRKIALSFLLCSGIFIIICTFLRMYFVLHGTDDPLEPRLWSGRECFVSMIVVALPGIWPLLRKLKWLGTTLSGRRSENNGSMTGSRGWPNSRIGPKRSNAATDFEMYPRPKARDPGRPNSSGSEAYIMEQPKKYESTADNDKITVTTDYVVSYDDGKAESMRKQKDAALGRYNGQNL</sequence>
<evidence type="ECO:0000313" key="10">
    <source>
        <dbReference type="Proteomes" id="UP000029964"/>
    </source>
</evidence>
<feature type="compositionally biased region" description="Basic and acidic residues" evidence="6">
    <location>
        <begin position="284"/>
        <end position="297"/>
    </location>
</feature>
<evidence type="ECO:0000313" key="9">
    <source>
        <dbReference type="EMBL" id="KFH47047.1"/>
    </source>
</evidence>
<evidence type="ECO:0000256" key="7">
    <source>
        <dbReference type="SAM" id="Phobius"/>
    </source>
</evidence>
<dbReference type="OrthoDB" id="4329349at2759"/>
<evidence type="ECO:0000256" key="6">
    <source>
        <dbReference type="SAM" id="MobiDB-lite"/>
    </source>
</evidence>
<feature type="transmembrane region" description="Helical" evidence="7">
    <location>
        <begin position="55"/>
        <end position="77"/>
    </location>
</feature>
<keyword evidence="4 7" id="KW-0472">Membrane</keyword>
<reference evidence="10" key="1">
    <citation type="journal article" date="2014" name="Genome Announc.">
        <title>Genome sequence and annotation of Acremonium chrysogenum, producer of the beta-lactam antibiotic cephalosporin C.</title>
        <authorList>
            <person name="Terfehr D."/>
            <person name="Dahlmann T.A."/>
            <person name="Specht T."/>
            <person name="Zadra I."/>
            <person name="Kuernsteiner H."/>
            <person name="Kueck U."/>
        </authorList>
    </citation>
    <scope>NUCLEOTIDE SEQUENCE [LARGE SCALE GENOMIC DNA]</scope>
    <source>
        <strain evidence="10">ATCC 11550 / CBS 779.69 / DSM 880 / IAM 14645 / JCM 23072 / IMI 49137</strain>
    </source>
</reference>
<evidence type="ECO:0000256" key="4">
    <source>
        <dbReference type="ARBA" id="ARBA00023136"/>
    </source>
</evidence>
<feature type="compositionally biased region" description="Basic and acidic residues" evidence="6">
    <location>
        <begin position="235"/>
        <end position="245"/>
    </location>
</feature>
<dbReference type="PANTHER" id="PTHR33048:SF152">
    <property type="entry name" value="INTEGRAL MEMBRANE PROTEIN"/>
    <property type="match status" value="1"/>
</dbReference>
<dbReference type="GO" id="GO:0016020">
    <property type="term" value="C:membrane"/>
    <property type="evidence" value="ECO:0007669"/>
    <property type="project" value="UniProtKB-SubCell"/>
</dbReference>
<evidence type="ECO:0000256" key="2">
    <source>
        <dbReference type="ARBA" id="ARBA00022692"/>
    </source>
</evidence>
<evidence type="ECO:0000256" key="1">
    <source>
        <dbReference type="ARBA" id="ARBA00004141"/>
    </source>
</evidence>
<dbReference type="PANTHER" id="PTHR33048">
    <property type="entry name" value="PTH11-LIKE INTEGRAL MEMBRANE PROTEIN (AFU_ORTHOLOGUE AFUA_5G11245)"/>
    <property type="match status" value="1"/>
</dbReference>
<comment type="caution">
    <text evidence="9">The sequence shown here is derived from an EMBL/GenBank/DDBJ whole genome shotgun (WGS) entry which is preliminary data.</text>
</comment>
<organism evidence="9 10">
    <name type="scientific">Hapsidospora chrysogenum (strain ATCC 11550 / CBS 779.69 / DSM 880 / IAM 14645 / JCM 23072 / IMI 49137)</name>
    <name type="common">Acremonium chrysogenum</name>
    <dbReference type="NCBI Taxonomy" id="857340"/>
    <lineage>
        <taxon>Eukaryota</taxon>
        <taxon>Fungi</taxon>
        <taxon>Dikarya</taxon>
        <taxon>Ascomycota</taxon>
        <taxon>Pezizomycotina</taxon>
        <taxon>Sordariomycetes</taxon>
        <taxon>Hypocreomycetidae</taxon>
        <taxon>Hypocreales</taxon>
        <taxon>Bionectriaceae</taxon>
        <taxon>Hapsidospora</taxon>
    </lineage>
</organism>
<comment type="similarity">
    <text evidence="5">Belongs to the SAT4 family.</text>
</comment>
<keyword evidence="3 7" id="KW-1133">Transmembrane helix</keyword>
<keyword evidence="10" id="KW-1185">Reference proteome</keyword>
<feature type="domain" description="Rhodopsin" evidence="8">
    <location>
        <begin position="103"/>
        <end position="192"/>
    </location>
</feature>
<dbReference type="Pfam" id="PF20684">
    <property type="entry name" value="Fung_rhodopsin"/>
    <property type="match status" value="1"/>
</dbReference>
<protein>
    <recommendedName>
        <fullName evidence="8">Rhodopsin domain-containing protein</fullName>
    </recommendedName>
</protein>
<feature type="transmembrane region" description="Helical" evidence="7">
    <location>
        <begin position="169"/>
        <end position="190"/>
    </location>
</feature>
<dbReference type="InterPro" id="IPR052337">
    <property type="entry name" value="SAT4-like"/>
</dbReference>
<feature type="compositionally biased region" description="Basic and acidic residues" evidence="6">
    <location>
        <begin position="259"/>
        <end position="270"/>
    </location>
</feature>
<keyword evidence="2 7" id="KW-0812">Transmembrane</keyword>
<dbReference type="InterPro" id="IPR049326">
    <property type="entry name" value="Rhodopsin_dom_fungi"/>
</dbReference>
<accession>A0A086TCG5</accession>
<comment type="subcellular location">
    <subcellularLocation>
        <location evidence="1">Membrane</location>
        <topology evidence="1">Multi-pass membrane protein</topology>
    </subcellularLocation>
</comment>
<dbReference type="HOGENOM" id="CLU_909014_0_0_1"/>
<feature type="region of interest" description="Disordered" evidence="6">
    <location>
        <begin position="284"/>
        <end position="306"/>
    </location>
</feature>
<feature type="region of interest" description="Disordered" evidence="6">
    <location>
        <begin position="205"/>
        <end position="270"/>
    </location>
</feature>
<name>A0A086TCG5_HAPC1</name>
<dbReference type="AlphaFoldDB" id="A0A086TCG5"/>
<feature type="transmembrane region" description="Helical" evidence="7">
    <location>
        <begin position="89"/>
        <end position="107"/>
    </location>
</feature>
<feature type="transmembrane region" description="Helical" evidence="7">
    <location>
        <begin position="136"/>
        <end position="157"/>
    </location>
</feature>
<gene>
    <name evidence="9" type="ORF">ACRE_021040</name>
</gene>
<evidence type="ECO:0000256" key="5">
    <source>
        <dbReference type="ARBA" id="ARBA00038359"/>
    </source>
</evidence>
<dbReference type="STRING" id="857340.A0A086TCG5"/>